<evidence type="ECO:0000256" key="1">
    <source>
        <dbReference type="ARBA" id="ARBA00004651"/>
    </source>
</evidence>
<feature type="transmembrane region" description="Helical" evidence="7">
    <location>
        <begin position="169"/>
        <end position="192"/>
    </location>
</feature>
<sequence length="515" mass="51970">MSTSRTADVGTSTPARAGLALLMVPIFMAALDMTVLFLAIPTIAAELLPTGTQQLWVLHVGDIAGAGLVLTAGRLVDRFGPRTLLVVGMLAYGSASAMAAFAPSVELLILARMLLGASAVTMAPAGMALLRHMFPAPRQFTRALALFMAAFSGGMALGPPLGGLLLENFWWGSIFLVNVPIAVAVAVLAPRLLPAVAGTGQGRIDLASVLASSLGIAGLVYGGQELAATGWDPWSGAALAAGLVLVVAFVLRQRTLPDPLLDLGLFRYAPFALGVLAIWLVITATAGADLQFAQHLRVVLGHSALTAGALLVVPALASVAATAASPALLRWLRPGHAIALGAGVALLGALGMVVAVTAGTEASTALLVGAAALVAAGVAPVFALGTGVILSSAPVERTGSAQATQEVGGSLGNTAGLALGGTVAYLAYSGTLRDDLPVGMDEELARQSVESVGGALDAAEALPPDVAAQLTEAAQTAFTVATRDAYLVAVAGLLAVALMTFRGLRNARLEEDHDD</sequence>
<feature type="transmembrane region" description="Helical" evidence="7">
    <location>
        <begin position="83"/>
        <end position="103"/>
    </location>
</feature>
<keyword evidence="2" id="KW-0813">Transport</keyword>
<feature type="transmembrane region" description="Helical" evidence="7">
    <location>
        <begin position="485"/>
        <end position="504"/>
    </location>
</feature>
<feature type="transmembrane region" description="Helical" evidence="7">
    <location>
        <begin position="21"/>
        <end position="44"/>
    </location>
</feature>
<dbReference type="GO" id="GO:0022857">
    <property type="term" value="F:transmembrane transporter activity"/>
    <property type="evidence" value="ECO:0007669"/>
    <property type="project" value="InterPro"/>
</dbReference>
<accession>C5C1G5</accession>
<keyword evidence="4 7" id="KW-0812">Transmembrane</keyword>
<feature type="transmembrane region" description="Helical" evidence="7">
    <location>
        <begin position="263"/>
        <end position="282"/>
    </location>
</feature>
<keyword evidence="6 7" id="KW-0472">Membrane</keyword>
<feature type="transmembrane region" description="Helical" evidence="7">
    <location>
        <begin position="365"/>
        <end position="390"/>
    </location>
</feature>
<gene>
    <name evidence="9" type="ordered locus">Bcav_3332</name>
</gene>
<keyword evidence="5 7" id="KW-1133">Transmembrane helix</keyword>
<evidence type="ECO:0000256" key="6">
    <source>
        <dbReference type="ARBA" id="ARBA00023136"/>
    </source>
</evidence>
<dbReference type="OrthoDB" id="9781469at2"/>
<dbReference type="PROSITE" id="PS50850">
    <property type="entry name" value="MFS"/>
    <property type="match status" value="1"/>
</dbReference>
<feature type="domain" description="Major facilitator superfamily (MFS) profile" evidence="8">
    <location>
        <begin position="18"/>
        <end position="508"/>
    </location>
</feature>
<feature type="transmembrane region" description="Helical" evidence="7">
    <location>
        <begin position="302"/>
        <end position="325"/>
    </location>
</feature>
<evidence type="ECO:0000313" key="10">
    <source>
        <dbReference type="Proteomes" id="UP000007962"/>
    </source>
</evidence>
<evidence type="ECO:0000256" key="2">
    <source>
        <dbReference type="ARBA" id="ARBA00022448"/>
    </source>
</evidence>
<dbReference type="AlphaFoldDB" id="C5C1G5"/>
<organism evidence="9 10">
    <name type="scientific">Beutenbergia cavernae (strain ATCC BAA-8 / DSM 12333 / CCUG 43141 / JCM 11478 / NBRC 16432 / NCIMB 13614 / HKI 0122)</name>
    <dbReference type="NCBI Taxonomy" id="471853"/>
    <lineage>
        <taxon>Bacteria</taxon>
        <taxon>Bacillati</taxon>
        <taxon>Actinomycetota</taxon>
        <taxon>Actinomycetes</taxon>
        <taxon>Micrococcales</taxon>
        <taxon>Beutenbergiaceae</taxon>
        <taxon>Beutenbergia</taxon>
    </lineage>
</organism>
<dbReference type="PANTHER" id="PTHR42718">
    <property type="entry name" value="MAJOR FACILITATOR SUPERFAMILY MULTIDRUG TRANSPORTER MFSC"/>
    <property type="match status" value="1"/>
</dbReference>
<feature type="transmembrane region" description="Helical" evidence="7">
    <location>
        <begin position="204"/>
        <end position="222"/>
    </location>
</feature>
<evidence type="ECO:0000259" key="8">
    <source>
        <dbReference type="PROSITE" id="PS50850"/>
    </source>
</evidence>
<evidence type="ECO:0000256" key="5">
    <source>
        <dbReference type="ARBA" id="ARBA00022989"/>
    </source>
</evidence>
<keyword evidence="10" id="KW-1185">Reference proteome</keyword>
<evidence type="ECO:0000256" key="3">
    <source>
        <dbReference type="ARBA" id="ARBA00022475"/>
    </source>
</evidence>
<reference evidence="9 10" key="1">
    <citation type="journal article" date="2009" name="Stand. Genomic Sci.">
        <title>Complete genome sequence of Beutenbergia cavernae type strain (HKI 0122).</title>
        <authorList>
            <person name="Land M."/>
            <person name="Pukall R."/>
            <person name="Abt B."/>
            <person name="Goker M."/>
            <person name="Rohde M."/>
            <person name="Glavina Del Rio T."/>
            <person name="Tice H."/>
            <person name="Copeland A."/>
            <person name="Cheng J.F."/>
            <person name="Lucas S."/>
            <person name="Chen F."/>
            <person name="Nolan M."/>
            <person name="Bruce D."/>
            <person name="Goodwin L."/>
            <person name="Pitluck S."/>
            <person name="Ivanova N."/>
            <person name="Mavromatis K."/>
            <person name="Ovchinnikova G."/>
            <person name="Pati A."/>
            <person name="Chen A."/>
            <person name="Palaniappan K."/>
            <person name="Hauser L."/>
            <person name="Chang Y.J."/>
            <person name="Jefferies C.C."/>
            <person name="Saunders E."/>
            <person name="Brettin T."/>
            <person name="Detter J.C."/>
            <person name="Han C."/>
            <person name="Chain P."/>
            <person name="Bristow J."/>
            <person name="Eisen J.A."/>
            <person name="Markowitz V."/>
            <person name="Hugenholtz P."/>
            <person name="Kyrpides N.C."/>
            <person name="Klenk H.P."/>
            <person name="Lapidus A."/>
        </authorList>
    </citation>
    <scope>NUCLEOTIDE SEQUENCE [LARGE SCALE GENOMIC DNA]</scope>
    <source>
        <strain evidence="10">ATCC BAA-8 / DSM 12333 / NBRC 16432</strain>
    </source>
</reference>
<dbReference type="InterPro" id="IPR011701">
    <property type="entry name" value="MFS"/>
</dbReference>
<name>C5C1G5_BEUC1</name>
<dbReference type="PANTHER" id="PTHR42718:SF47">
    <property type="entry name" value="METHYL VIOLOGEN RESISTANCE PROTEIN SMVA"/>
    <property type="match status" value="1"/>
</dbReference>
<dbReference type="Pfam" id="PF07690">
    <property type="entry name" value="MFS_1"/>
    <property type="match status" value="1"/>
</dbReference>
<dbReference type="KEGG" id="bcv:Bcav_3332"/>
<feature type="transmembrane region" description="Helical" evidence="7">
    <location>
        <begin position="234"/>
        <end position="251"/>
    </location>
</feature>
<dbReference type="eggNOG" id="COG0477">
    <property type="taxonomic scope" value="Bacteria"/>
</dbReference>
<feature type="transmembrane region" description="Helical" evidence="7">
    <location>
        <begin position="109"/>
        <end position="130"/>
    </location>
</feature>
<dbReference type="InterPro" id="IPR020846">
    <property type="entry name" value="MFS_dom"/>
</dbReference>
<dbReference type="HOGENOM" id="CLU_000960_28_2_11"/>
<dbReference type="SUPFAM" id="SSF103473">
    <property type="entry name" value="MFS general substrate transporter"/>
    <property type="match status" value="1"/>
</dbReference>
<feature type="transmembrane region" description="Helical" evidence="7">
    <location>
        <begin position="142"/>
        <end position="163"/>
    </location>
</feature>
<evidence type="ECO:0000313" key="9">
    <source>
        <dbReference type="EMBL" id="ACQ81575.1"/>
    </source>
</evidence>
<feature type="transmembrane region" description="Helical" evidence="7">
    <location>
        <begin position="337"/>
        <end position="359"/>
    </location>
</feature>
<dbReference type="Gene3D" id="1.20.1250.20">
    <property type="entry name" value="MFS general substrate transporter like domains"/>
    <property type="match status" value="2"/>
</dbReference>
<dbReference type="GO" id="GO:0005886">
    <property type="term" value="C:plasma membrane"/>
    <property type="evidence" value="ECO:0007669"/>
    <property type="project" value="UniProtKB-SubCell"/>
</dbReference>
<feature type="transmembrane region" description="Helical" evidence="7">
    <location>
        <begin position="411"/>
        <end position="428"/>
    </location>
</feature>
<comment type="subcellular location">
    <subcellularLocation>
        <location evidence="1">Cell membrane</location>
        <topology evidence="1">Multi-pass membrane protein</topology>
    </subcellularLocation>
</comment>
<dbReference type="InterPro" id="IPR036259">
    <property type="entry name" value="MFS_trans_sf"/>
</dbReference>
<dbReference type="STRING" id="471853.Bcav_3332"/>
<proteinExistence type="predicted"/>
<keyword evidence="3" id="KW-1003">Cell membrane</keyword>
<feature type="transmembrane region" description="Helical" evidence="7">
    <location>
        <begin position="56"/>
        <end position="76"/>
    </location>
</feature>
<evidence type="ECO:0000256" key="7">
    <source>
        <dbReference type="SAM" id="Phobius"/>
    </source>
</evidence>
<evidence type="ECO:0000256" key="4">
    <source>
        <dbReference type="ARBA" id="ARBA00022692"/>
    </source>
</evidence>
<protein>
    <submittedName>
        <fullName evidence="9">Major facilitator superfamily MFS_1</fullName>
    </submittedName>
</protein>
<dbReference type="Proteomes" id="UP000007962">
    <property type="component" value="Chromosome"/>
</dbReference>
<dbReference type="EMBL" id="CP001618">
    <property type="protein sequence ID" value="ACQ81575.1"/>
    <property type="molecule type" value="Genomic_DNA"/>
</dbReference>
<dbReference type="RefSeq" id="WP_015883812.1">
    <property type="nucleotide sequence ID" value="NC_012669.1"/>
</dbReference>